<sequence length="109" mass="12316">MSQTPQPLIGVDEHLTAEQLARLCGAQLQWISELAQVGIIRVHNIEAPMQQWRLGSADLRRARAVQRLQRELEANLDAVALILDLEDEIRRLKSLLMTVQRAGPMLDVD</sequence>
<organism evidence="1 2">
    <name type="scientific">Comamonas serinivorans</name>
    <dbReference type="NCBI Taxonomy" id="1082851"/>
    <lineage>
        <taxon>Bacteria</taxon>
        <taxon>Pseudomonadati</taxon>
        <taxon>Pseudomonadota</taxon>
        <taxon>Betaproteobacteria</taxon>
        <taxon>Burkholderiales</taxon>
        <taxon>Comamonadaceae</taxon>
        <taxon>Comamonas</taxon>
    </lineage>
</organism>
<gene>
    <name evidence="1" type="ORF">CCO03_09025</name>
</gene>
<proteinExistence type="predicted"/>
<evidence type="ECO:0000313" key="1">
    <source>
        <dbReference type="EMBL" id="ARU04801.1"/>
    </source>
</evidence>
<protein>
    <recommendedName>
        <fullName evidence="3">MerR family transcriptional regulator</fullName>
    </recommendedName>
</protein>
<keyword evidence="2" id="KW-1185">Reference proteome</keyword>
<name>A0A1Y0EMX3_9BURK</name>
<dbReference type="Proteomes" id="UP000196138">
    <property type="component" value="Chromosome"/>
</dbReference>
<evidence type="ECO:0000313" key="2">
    <source>
        <dbReference type="Proteomes" id="UP000196138"/>
    </source>
</evidence>
<dbReference type="Pfam" id="PF13591">
    <property type="entry name" value="MerR_2"/>
    <property type="match status" value="1"/>
</dbReference>
<dbReference type="AlphaFoldDB" id="A0A1Y0EMX3"/>
<dbReference type="OrthoDB" id="9799091at2"/>
<dbReference type="EMBL" id="CP021455">
    <property type="protein sequence ID" value="ARU04801.1"/>
    <property type="molecule type" value="Genomic_DNA"/>
</dbReference>
<reference evidence="1 2" key="1">
    <citation type="submission" date="2017-05" db="EMBL/GenBank/DDBJ databases">
        <authorList>
            <person name="Song R."/>
            <person name="Chenine A.L."/>
            <person name="Ruprecht R.M."/>
        </authorList>
    </citation>
    <scope>NUCLEOTIDE SEQUENCE [LARGE SCALE GENOMIC DNA]</scope>
    <source>
        <strain evidence="1 2">DSM 26136</strain>
    </source>
</reference>
<evidence type="ECO:0008006" key="3">
    <source>
        <dbReference type="Google" id="ProtNLM"/>
    </source>
</evidence>
<dbReference type="Gene3D" id="1.10.1660.10">
    <property type="match status" value="1"/>
</dbReference>
<dbReference type="RefSeq" id="WP_087280092.1">
    <property type="nucleotide sequence ID" value="NZ_CP021455.1"/>
</dbReference>
<dbReference type="KEGG" id="cser:CCO03_09025"/>
<accession>A0A1Y0EMX3</accession>